<dbReference type="EMBL" id="BSNI01000002">
    <property type="protein sequence ID" value="GLQ18651.1"/>
    <property type="molecule type" value="Genomic_DNA"/>
</dbReference>
<sequence>MVKRALITGITGQDGSYLAELLLEKGYEVHGVKRRASSFNTQRIDHIYDDPHNREARLILHYGDLTDTSNLTRILQEVEPDEVYNLGAQSHVAVSFDSPEYTADVDAIGTLRILEAIRFLGLTAKTRFYQASTSELFGKVQQIPQSENTPFHPRSPYAVAKLYSYWITVNYREAYGLFACNGILFNHESPRRGETFVTRKITRGLCNIAQGLEDCLYMGNIDSLRDWGHAKDYVRMQWMMLQQETPEDFVVATGVQHSVRDFLRWTAFELGIKLRFEGEGVDEIAKVDEIDGDLAPALKVGDTIMRIDPRYFRPAEVETLLGDPTKAKLKLGWEPEIDVRTMCREMVNEDLISAKRHSLLKAHGMELPVALEDTGR</sequence>
<dbReference type="InterPro" id="IPR016040">
    <property type="entry name" value="NAD(P)-bd_dom"/>
</dbReference>
<comment type="caution">
    <text evidence="5">Lacks conserved residue(s) required for the propagation of feature annotation.</text>
</comment>
<evidence type="ECO:0000256" key="5">
    <source>
        <dbReference type="HAMAP-Rule" id="MF_00955"/>
    </source>
</evidence>
<reference evidence="7" key="1">
    <citation type="journal article" date="2014" name="Int. J. Syst. Evol. Microbiol.">
        <title>Complete genome of a new Firmicutes species belonging to the dominant human colonic microbiota ('Ruminococcus bicirculans') reveals two chromosomes and a selective capacity to utilize plant glucans.</title>
        <authorList>
            <consortium name="NISC Comparative Sequencing Program"/>
            <person name="Wegmann U."/>
            <person name="Louis P."/>
            <person name="Goesmann A."/>
            <person name="Henrissat B."/>
            <person name="Duncan S.H."/>
            <person name="Flint H.J."/>
        </authorList>
    </citation>
    <scope>NUCLEOTIDE SEQUENCE</scope>
    <source>
        <strain evidence="7">NBRC 107169</strain>
    </source>
</reference>
<comment type="similarity">
    <text evidence="2 5">Belongs to the NAD(P)-dependent epimerase/dehydratase family. GDP-mannose 4,6-dehydratase subfamily.</text>
</comment>
<evidence type="ECO:0000313" key="7">
    <source>
        <dbReference type="EMBL" id="GLQ18651.1"/>
    </source>
</evidence>
<keyword evidence="5" id="KW-0521">NADP</keyword>
<dbReference type="NCBIfam" id="TIGR01472">
    <property type="entry name" value="gmd"/>
    <property type="match status" value="1"/>
</dbReference>
<reference evidence="7" key="2">
    <citation type="submission" date="2023-01" db="EMBL/GenBank/DDBJ databases">
        <title>Draft genome sequence of Maritalea porphyrae strain NBRC 107169.</title>
        <authorList>
            <person name="Sun Q."/>
            <person name="Mori K."/>
        </authorList>
    </citation>
    <scope>NUCLEOTIDE SEQUENCE</scope>
    <source>
        <strain evidence="7">NBRC 107169</strain>
    </source>
</reference>
<evidence type="ECO:0000256" key="2">
    <source>
        <dbReference type="ARBA" id="ARBA00009263"/>
    </source>
</evidence>
<dbReference type="SUPFAM" id="SSF51735">
    <property type="entry name" value="NAD(P)-binding Rossmann-fold domains"/>
    <property type="match status" value="1"/>
</dbReference>
<evidence type="ECO:0000256" key="1">
    <source>
        <dbReference type="ARBA" id="ARBA00001937"/>
    </source>
</evidence>
<comment type="caution">
    <text evidence="7">The sequence shown here is derived from an EMBL/GenBank/DDBJ whole genome shotgun (WGS) entry which is preliminary data.</text>
</comment>
<dbReference type="RefSeq" id="WP_284365684.1">
    <property type="nucleotide sequence ID" value="NZ_BSNI01000002.1"/>
</dbReference>
<protein>
    <recommendedName>
        <fullName evidence="3 5">GDP-mannose 4,6-dehydratase</fullName>
        <ecNumber evidence="3 5">4.2.1.47</ecNumber>
    </recommendedName>
    <alternativeName>
        <fullName evidence="5">GDP-D-mannose dehydratase</fullName>
    </alternativeName>
</protein>
<keyword evidence="8" id="KW-1185">Reference proteome</keyword>
<evidence type="ECO:0000256" key="3">
    <source>
        <dbReference type="ARBA" id="ARBA00011989"/>
    </source>
</evidence>
<gene>
    <name evidence="5 7" type="primary">gmd</name>
    <name evidence="7" type="ORF">GCM10007879_29000</name>
</gene>
<comment type="catalytic activity">
    <reaction evidence="5">
        <text>GDP-alpha-D-mannose = GDP-4-dehydro-alpha-D-rhamnose + H2O</text>
        <dbReference type="Rhea" id="RHEA:23820"/>
        <dbReference type="ChEBI" id="CHEBI:15377"/>
        <dbReference type="ChEBI" id="CHEBI:57527"/>
        <dbReference type="ChEBI" id="CHEBI:57964"/>
        <dbReference type="EC" id="4.2.1.47"/>
    </reaction>
</comment>
<name>A0ABQ5UW92_9HYPH</name>
<proteinExistence type="inferred from homology"/>
<dbReference type="CDD" id="cd05260">
    <property type="entry name" value="GDP_MD_SDR_e"/>
    <property type="match status" value="1"/>
</dbReference>
<dbReference type="HAMAP" id="MF_00955">
    <property type="entry name" value="GDP_Man_dehydratase"/>
    <property type="match status" value="1"/>
</dbReference>
<dbReference type="PANTHER" id="PTHR43715:SF1">
    <property type="entry name" value="GDP-MANNOSE 4,6 DEHYDRATASE"/>
    <property type="match status" value="1"/>
</dbReference>
<accession>A0ABQ5UW92</accession>
<keyword evidence="4 5" id="KW-0456">Lyase</keyword>
<comment type="cofactor">
    <cofactor evidence="1 5">
        <name>NADP(+)</name>
        <dbReference type="ChEBI" id="CHEBI:58349"/>
    </cofactor>
</comment>
<dbReference type="Pfam" id="PF16363">
    <property type="entry name" value="GDP_Man_Dehyd"/>
    <property type="match status" value="1"/>
</dbReference>
<evidence type="ECO:0000259" key="6">
    <source>
        <dbReference type="Pfam" id="PF16363"/>
    </source>
</evidence>
<comment type="function">
    <text evidence="5">Catalyzes the conversion of GDP-D-mannose to GDP-4-dehydro-6-deoxy-D-mannose.</text>
</comment>
<evidence type="ECO:0000256" key="4">
    <source>
        <dbReference type="ARBA" id="ARBA00023239"/>
    </source>
</evidence>
<evidence type="ECO:0000313" key="8">
    <source>
        <dbReference type="Proteomes" id="UP001161405"/>
    </source>
</evidence>
<dbReference type="Gene3D" id="3.90.25.10">
    <property type="entry name" value="UDP-galactose 4-epimerase, domain 1"/>
    <property type="match status" value="1"/>
</dbReference>
<dbReference type="InterPro" id="IPR006368">
    <property type="entry name" value="GDP_Man_deHydtase"/>
</dbReference>
<feature type="domain" description="NAD(P)-binding" evidence="6">
    <location>
        <begin position="6"/>
        <end position="346"/>
    </location>
</feature>
<dbReference type="InterPro" id="IPR036291">
    <property type="entry name" value="NAD(P)-bd_dom_sf"/>
</dbReference>
<dbReference type="Gene3D" id="3.40.50.720">
    <property type="entry name" value="NAD(P)-binding Rossmann-like Domain"/>
    <property type="match status" value="1"/>
</dbReference>
<dbReference type="EC" id="4.2.1.47" evidence="3 5"/>
<organism evidence="7 8">
    <name type="scientific">Maritalea porphyrae</name>
    <dbReference type="NCBI Taxonomy" id="880732"/>
    <lineage>
        <taxon>Bacteria</taxon>
        <taxon>Pseudomonadati</taxon>
        <taxon>Pseudomonadota</taxon>
        <taxon>Alphaproteobacteria</taxon>
        <taxon>Hyphomicrobiales</taxon>
        <taxon>Devosiaceae</taxon>
        <taxon>Maritalea</taxon>
    </lineage>
</organism>
<dbReference type="PANTHER" id="PTHR43715">
    <property type="entry name" value="GDP-MANNOSE 4,6-DEHYDRATASE"/>
    <property type="match status" value="1"/>
</dbReference>
<dbReference type="Proteomes" id="UP001161405">
    <property type="component" value="Unassembled WGS sequence"/>
</dbReference>